<evidence type="ECO:0000259" key="1">
    <source>
        <dbReference type="PROSITE" id="PS50097"/>
    </source>
</evidence>
<protein>
    <recommendedName>
        <fullName evidence="1">BTB domain-containing protein</fullName>
    </recommendedName>
</protein>
<feature type="non-terminal residue" evidence="2">
    <location>
        <position position="1"/>
    </location>
</feature>
<sequence>LIEEVQGRIKHRFSEPWEDSDLILVVEGERIHVHRLILSMNSPVFKAMFKSQFKEASSEEIPLPEKKANEVLDLLKHVYSKHFFEESVEITIENVEHLLKLSDEYQVKHVFDACINFVKSERIENETVMKLRRMSDLYNLDTVAKGCKDFISNMKLKKLYKAVKPEHLDQETLRHFLEQRINRLETFFDKMYPEFMGMVECLFWLMQKSELGVGWCEQHVTDGKFKNRLSIDSQEVRECSRCQRMLYSVWRATSSGKGRGQMYWNYHYGGHPWQGYHFQNLESTIKEFCKLKNC</sequence>
<gene>
    <name evidence="2" type="ORF">PEVE_00003477</name>
</gene>
<dbReference type="Pfam" id="PF00651">
    <property type="entry name" value="BTB"/>
    <property type="match status" value="1"/>
</dbReference>
<comment type="caution">
    <text evidence="2">The sequence shown here is derived from an EMBL/GenBank/DDBJ whole genome shotgun (WGS) entry which is preliminary data.</text>
</comment>
<dbReference type="SMART" id="SM00225">
    <property type="entry name" value="BTB"/>
    <property type="match status" value="1"/>
</dbReference>
<dbReference type="Proteomes" id="UP001159427">
    <property type="component" value="Unassembled WGS sequence"/>
</dbReference>
<dbReference type="PANTHER" id="PTHR22744:SF17">
    <property type="entry name" value="BTB DOMAIN-CONTAINING PROTEIN"/>
    <property type="match status" value="1"/>
</dbReference>
<evidence type="ECO:0000313" key="3">
    <source>
        <dbReference type="Proteomes" id="UP001159427"/>
    </source>
</evidence>
<dbReference type="PROSITE" id="PS50097">
    <property type="entry name" value="BTB"/>
    <property type="match status" value="1"/>
</dbReference>
<dbReference type="Gene3D" id="3.30.710.10">
    <property type="entry name" value="Potassium Channel Kv1.1, Chain A"/>
    <property type="match status" value="1"/>
</dbReference>
<organism evidence="2 3">
    <name type="scientific">Porites evermanni</name>
    <dbReference type="NCBI Taxonomy" id="104178"/>
    <lineage>
        <taxon>Eukaryota</taxon>
        <taxon>Metazoa</taxon>
        <taxon>Cnidaria</taxon>
        <taxon>Anthozoa</taxon>
        <taxon>Hexacorallia</taxon>
        <taxon>Scleractinia</taxon>
        <taxon>Fungiina</taxon>
        <taxon>Poritidae</taxon>
        <taxon>Porites</taxon>
    </lineage>
</organism>
<evidence type="ECO:0000313" key="2">
    <source>
        <dbReference type="EMBL" id="CAH3160086.1"/>
    </source>
</evidence>
<dbReference type="InterPro" id="IPR000210">
    <property type="entry name" value="BTB/POZ_dom"/>
</dbReference>
<feature type="domain" description="BTB" evidence="1">
    <location>
        <begin position="20"/>
        <end position="87"/>
    </location>
</feature>
<dbReference type="SUPFAM" id="SSF54695">
    <property type="entry name" value="POZ domain"/>
    <property type="match status" value="1"/>
</dbReference>
<proteinExistence type="predicted"/>
<keyword evidence="3" id="KW-1185">Reference proteome</keyword>
<dbReference type="PANTHER" id="PTHR22744">
    <property type="entry name" value="HELIX LOOP HELIX PROTEIN 21-RELATED"/>
    <property type="match status" value="1"/>
</dbReference>
<dbReference type="EMBL" id="CALNXI010001206">
    <property type="protein sequence ID" value="CAH3160086.1"/>
    <property type="molecule type" value="Genomic_DNA"/>
</dbReference>
<dbReference type="InterPro" id="IPR011333">
    <property type="entry name" value="SKP1/BTB/POZ_sf"/>
</dbReference>
<dbReference type="CDD" id="cd18186">
    <property type="entry name" value="BTB_POZ_ZBTB_KLHL-like"/>
    <property type="match status" value="1"/>
</dbReference>
<reference evidence="2 3" key="1">
    <citation type="submission" date="2022-05" db="EMBL/GenBank/DDBJ databases">
        <authorList>
            <consortium name="Genoscope - CEA"/>
            <person name="William W."/>
        </authorList>
    </citation>
    <scope>NUCLEOTIDE SEQUENCE [LARGE SCALE GENOMIC DNA]</scope>
</reference>
<accession>A0ABN8Q9K1</accession>
<name>A0ABN8Q9K1_9CNID</name>